<organism evidence="4 5">
    <name type="scientific">Bondarzewia mesenterica</name>
    <dbReference type="NCBI Taxonomy" id="1095465"/>
    <lineage>
        <taxon>Eukaryota</taxon>
        <taxon>Fungi</taxon>
        <taxon>Dikarya</taxon>
        <taxon>Basidiomycota</taxon>
        <taxon>Agaricomycotina</taxon>
        <taxon>Agaricomycetes</taxon>
        <taxon>Russulales</taxon>
        <taxon>Bondarzewiaceae</taxon>
        <taxon>Bondarzewia</taxon>
    </lineage>
</organism>
<comment type="caution">
    <text evidence="4">The sequence shown here is derived from an EMBL/GenBank/DDBJ whole genome shotgun (WGS) entry which is preliminary data.</text>
</comment>
<dbReference type="GO" id="GO:0006103">
    <property type="term" value="P:2-oxoglutarate metabolic process"/>
    <property type="evidence" value="ECO:0007669"/>
    <property type="project" value="InterPro"/>
</dbReference>
<evidence type="ECO:0000313" key="4">
    <source>
        <dbReference type="EMBL" id="THH06978.1"/>
    </source>
</evidence>
<evidence type="ECO:0000313" key="5">
    <source>
        <dbReference type="Proteomes" id="UP000310158"/>
    </source>
</evidence>
<keyword evidence="5" id="KW-1185">Reference proteome</keyword>
<dbReference type="InterPro" id="IPR020373">
    <property type="entry name" value="Kgd4/YMR-31"/>
</dbReference>
<dbReference type="Pfam" id="PF10937">
    <property type="entry name" value="Kgd4-YMR31"/>
    <property type="match status" value="1"/>
</dbReference>
<gene>
    <name evidence="4" type="ORF">EW146_g9452</name>
</gene>
<dbReference type="AlphaFoldDB" id="A0A4S4L823"/>
<dbReference type="Proteomes" id="UP000310158">
    <property type="component" value="Unassembled WGS sequence"/>
</dbReference>
<dbReference type="EMBL" id="SGPL01000822">
    <property type="protein sequence ID" value="THH06978.1"/>
    <property type="molecule type" value="Genomic_DNA"/>
</dbReference>
<protein>
    <submittedName>
        <fullName evidence="4">Uncharacterized protein</fullName>
    </submittedName>
</protein>
<dbReference type="OrthoDB" id="2116030at2759"/>
<proteinExistence type="inferred from homology"/>
<dbReference type="GO" id="GO:0005739">
    <property type="term" value="C:mitochondrion"/>
    <property type="evidence" value="ECO:0007669"/>
    <property type="project" value="UniProtKB-SubCell"/>
</dbReference>
<keyword evidence="2" id="KW-0496">Mitochondrion</keyword>
<accession>A0A4S4L823</accession>
<comment type="subcellular location">
    <subcellularLocation>
        <location evidence="1">Mitochondrion</location>
    </subcellularLocation>
</comment>
<name>A0A4S4L823_9AGAM</name>
<comment type="similarity">
    <text evidence="3">Belongs to the alpha-ketoglutarate dehydrogenase component 4 family.</text>
</comment>
<reference evidence="4 5" key="1">
    <citation type="submission" date="2019-02" db="EMBL/GenBank/DDBJ databases">
        <title>Genome sequencing of the rare red list fungi Bondarzewia mesenterica.</title>
        <authorList>
            <person name="Buettner E."/>
            <person name="Kellner H."/>
        </authorList>
    </citation>
    <scope>NUCLEOTIDE SEQUENCE [LARGE SCALE GENOMIC DNA]</scope>
    <source>
        <strain evidence="4 5">DSM 108281</strain>
    </source>
</reference>
<evidence type="ECO:0000256" key="1">
    <source>
        <dbReference type="ARBA" id="ARBA00004173"/>
    </source>
</evidence>
<evidence type="ECO:0000256" key="2">
    <source>
        <dbReference type="ARBA" id="ARBA00023128"/>
    </source>
</evidence>
<sequence length="112" mass="12454">MYPSVRLCSQHVHKPLISFLGKRKWPSTPGPQHAHPAAPEQLKASFPDFMKKFKSSSARSSGSAGSGKQAYGEFWEAPEWVWNPRSRQLEEAEIEAISLSAFSTVILNILVS</sequence>
<evidence type="ECO:0000256" key="3">
    <source>
        <dbReference type="ARBA" id="ARBA00043970"/>
    </source>
</evidence>